<evidence type="ECO:0000313" key="8">
    <source>
        <dbReference type="EMBL" id="VFJ65201.1"/>
    </source>
</evidence>
<dbReference type="Gene3D" id="3.40.50.970">
    <property type="match status" value="2"/>
</dbReference>
<dbReference type="GO" id="GO:0000287">
    <property type="term" value="F:magnesium ion binding"/>
    <property type="evidence" value="ECO:0007669"/>
    <property type="project" value="InterPro"/>
</dbReference>
<dbReference type="GO" id="GO:0009099">
    <property type="term" value="P:L-valine biosynthetic process"/>
    <property type="evidence" value="ECO:0007669"/>
    <property type="project" value="TreeGrafter"/>
</dbReference>
<dbReference type="SUPFAM" id="SSF52518">
    <property type="entry name" value="Thiamin diphosphate-binding fold (THDP-binding)"/>
    <property type="match status" value="2"/>
</dbReference>
<dbReference type="GO" id="GO:0009097">
    <property type="term" value="P:isoleucine biosynthetic process"/>
    <property type="evidence" value="ECO:0007669"/>
    <property type="project" value="TreeGrafter"/>
</dbReference>
<dbReference type="InterPro" id="IPR011766">
    <property type="entry name" value="TPP_enzyme_TPP-bd"/>
</dbReference>
<evidence type="ECO:0000259" key="6">
    <source>
        <dbReference type="Pfam" id="PF02775"/>
    </source>
</evidence>
<dbReference type="Gene3D" id="3.40.50.1220">
    <property type="entry name" value="TPP-binding domain"/>
    <property type="match status" value="1"/>
</dbReference>
<dbReference type="InterPro" id="IPR029035">
    <property type="entry name" value="DHS-like_NAD/FAD-binding_dom"/>
</dbReference>
<dbReference type="InterPro" id="IPR029061">
    <property type="entry name" value="THDP-binding"/>
</dbReference>
<evidence type="ECO:0000256" key="3">
    <source>
        <dbReference type="ARBA" id="ARBA00023052"/>
    </source>
</evidence>
<dbReference type="InterPro" id="IPR000399">
    <property type="entry name" value="TPP-bd_CS"/>
</dbReference>
<dbReference type="InterPro" id="IPR012000">
    <property type="entry name" value="Thiamin_PyroP_enz_cen_dom"/>
</dbReference>
<comment type="similarity">
    <text evidence="2 4">Belongs to the TPP enzyme family.</text>
</comment>
<dbReference type="InterPro" id="IPR012001">
    <property type="entry name" value="Thiamin_PyroP_enz_TPP-bd_dom"/>
</dbReference>
<reference evidence="8" key="1">
    <citation type="submission" date="2019-02" db="EMBL/GenBank/DDBJ databases">
        <authorList>
            <person name="Gruber-Vodicka R. H."/>
            <person name="Seah K. B. B."/>
        </authorList>
    </citation>
    <scope>NUCLEOTIDE SEQUENCE</scope>
    <source>
        <strain evidence="8">BECK_DK161</strain>
    </source>
</reference>
<organism evidence="8">
    <name type="scientific">Candidatus Kentrum sp. DK</name>
    <dbReference type="NCBI Taxonomy" id="2126562"/>
    <lineage>
        <taxon>Bacteria</taxon>
        <taxon>Pseudomonadati</taxon>
        <taxon>Pseudomonadota</taxon>
        <taxon>Gammaproteobacteria</taxon>
        <taxon>Candidatus Kentrum</taxon>
    </lineage>
</organism>
<evidence type="ECO:0000256" key="4">
    <source>
        <dbReference type="RuleBase" id="RU362132"/>
    </source>
</evidence>
<dbReference type="EMBL" id="CAADEY010000127">
    <property type="protein sequence ID" value="VFJ65201.1"/>
    <property type="molecule type" value="Genomic_DNA"/>
</dbReference>
<protein>
    <submittedName>
        <fullName evidence="8">Acetolactate synthase large subunit</fullName>
    </submittedName>
</protein>
<dbReference type="SUPFAM" id="SSF52467">
    <property type="entry name" value="DHS-like NAD/FAD-binding domain"/>
    <property type="match status" value="1"/>
</dbReference>
<dbReference type="CDD" id="cd00568">
    <property type="entry name" value="TPP_enzymes"/>
    <property type="match status" value="1"/>
</dbReference>
<dbReference type="GO" id="GO:0003984">
    <property type="term" value="F:acetolactate synthase activity"/>
    <property type="evidence" value="ECO:0007669"/>
    <property type="project" value="TreeGrafter"/>
</dbReference>
<evidence type="ECO:0000259" key="7">
    <source>
        <dbReference type="Pfam" id="PF02776"/>
    </source>
</evidence>
<keyword evidence="3 4" id="KW-0786">Thiamine pyrophosphate</keyword>
<dbReference type="PANTHER" id="PTHR18968:SF13">
    <property type="entry name" value="ACETOLACTATE SYNTHASE CATALYTIC SUBUNIT, MITOCHONDRIAL"/>
    <property type="match status" value="1"/>
</dbReference>
<dbReference type="GO" id="GO:0050660">
    <property type="term" value="F:flavin adenine dinucleotide binding"/>
    <property type="evidence" value="ECO:0007669"/>
    <property type="project" value="TreeGrafter"/>
</dbReference>
<feature type="domain" description="Thiamine pyrophosphate enzyme TPP-binding" evidence="6">
    <location>
        <begin position="368"/>
        <end position="508"/>
    </location>
</feature>
<evidence type="ECO:0000256" key="1">
    <source>
        <dbReference type="ARBA" id="ARBA00001964"/>
    </source>
</evidence>
<proteinExistence type="inferred from homology"/>
<dbReference type="Pfam" id="PF02776">
    <property type="entry name" value="TPP_enzyme_N"/>
    <property type="match status" value="1"/>
</dbReference>
<evidence type="ECO:0000259" key="5">
    <source>
        <dbReference type="Pfam" id="PF00205"/>
    </source>
</evidence>
<dbReference type="InterPro" id="IPR045229">
    <property type="entry name" value="TPP_enz"/>
</dbReference>
<dbReference type="AlphaFoldDB" id="A0A450TE10"/>
<name>A0A450TE10_9GAMM</name>
<comment type="cofactor">
    <cofactor evidence="1">
        <name>thiamine diphosphate</name>
        <dbReference type="ChEBI" id="CHEBI:58937"/>
    </cofactor>
</comment>
<dbReference type="PROSITE" id="PS00187">
    <property type="entry name" value="TPP_ENZYMES"/>
    <property type="match status" value="1"/>
</dbReference>
<feature type="domain" description="Thiamine pyrophosphate enzyme N-terminal TPP-binding" evidence="7">
    <location>
        <begin position="6"/>
        <end position="115"/>
    </location>
</feature>
<evidence type="ECO:0000256" key="2">
    <source>
        <dbReference type="ARBA" id="ARBA00007812"/>
    </source>
</evidence>
<dbReference type="GO" id="GO:0030976">
    <property type="term" value="F:thiamine pyrophosphate binding"/>
    <property type="evidence" value="ECO:0007669"/>
    <property type="project" value="InterPro"/>
</dbReference>
<accession>A0A450TE10</accession>
<dbReference type="Pfam" id="PF02775">
    <property type="entry name" value="TPP_enzyme_C"/>
    <property type="match status" value="1"/>
</dbReference>
<dbReference type="PANTHER" id="PTHR18968">
    <property type="entry name" value="THIAMINE PYROPHOSPHATE ENZYMES"/>
    <property type="match status" value="1"/>
</dbReference>
<gene>
    <name evidence="8" type="ORF">BECKDK2373C_GA0170839_11272</name>
</gene>
<dbReference type="CDD" id="cd07035">
    <property type="entry name" value="TPP_PYR_POX_like"/>
    <property type="match status" value="1"/>
</dbReference>
<feature type="domain" description="Thiamine pyrophosphate enzyme central" evidence="5">
    <location>
        <begin position="196"/>
        <end position="285"/>
    </location>
</feature>
<dbReference type="Pfam" id="PF00205">
    <property type="entry name" value="TPP_enzyme_M"/>
    <property type="match status" value="1"/>
</dbReference>
<dbReference type="GO" id="GO:0005948">
    <property type="term" value="C:acetolactate synthase complex"/>
    <property type="evidence" value="ECO:0007669"/>
    <property type="project" value="TreeGrafter"/>
</dbReference>
<sequence length="540" mass="58645">MTRKHTISRTFLDAMANLDVDKAFLVPGAQVDHIVRELNHHPDIEPVMALHELGAAYMAIGYARASGKPALAISIGGPGSSYMMGAAISAKADRVPVLFITGDVPSRHRGFGEFQDAGPAGTNDSQMFLAAIGESHICHFVEDVPRILSAVHATLADGRPCHVQLPIDMQNATLEPQPLNPEKQLSVRQKDFQLPLEEKSRVVLMIGRSALGLVEPQALHAFVKAQQIGVVTDLSARGIIPESSKQSLGFVGFNSDPRALDALNSSSGNFADMVLTVGVRRETIKQYVSPDIPILKIVPEDLPSLARMSSPTAQNPQVLQTRKDWIASLACKKPLFEESTSPRTGVSYLRLLRTLTARLPTATRYCLDAGQIRRAGSILISCEQPRTLIQSDSLSPMGYGLCASIGAKLACPNDPVVALIGDGSMRMHGMEVATAIRHQASVIFVLVDNCAYASLLNREGMESHAELMAVDWAMFARSNNLPCIAVDNCSRIDDAVQEAIDTQGPVLLWVKVGRLLDAELKQAHQLEYKNWLSTLQNIKK</sequence>